<dbReference type="InterPro" id="IPR002933">
    <property type="entry name" value="Peptidase_M20"/>
</dbReference>
<comment type="caution">
    <text evidence="5">The sequence shown here is derived from an EMBL/GenBank/DDBJ whole genome shotgun (WGS) entry which is preliminary data.</text>
</comment>
<dbReference type="GO" id="GO:0006508">
    <property type="term" value="P:proteolysis"/>
    <property type="evidence" value="ECO:0007669"/>
    <property type="project" value="UniProtKB-KW"/>
</dbReference>
<accession>F3QQ26</accession>
<dbReference type="Proteomes" id="UP000005546">
    <property type="component" value="Unassembled WGS sequence"/>
</dbReference>
<name>F3QQ26_9BACT</name>
<dbReference type="PANTHER" id="PTHR43270">
    <property type="entry name" value="BETA-ALA-HIS DIPEPTIDASE"/>
    <property type="match status" value="1"/>
</dbReference>
<dbReference type="Pfam" id="PF01546">
    <property type="entry name" value="Peptidase_M20"/>
    <property type="match status" value="1"/>
</dbReference>
<dbReference type="AlphaFoldDB" id="F3QQ26"/>
<dbReference type="InterPro" id="IPR011650">
    <property type="entry name" value="Peptidase_M20_dimer"/>
</dbReference>
<evidence type="ECO:0000313" key="6">
    <source>
        <dbReference type="Proteomes" id="UP000005546"/>
    </source>
</evidence>
<dbReference type="Pfam" id="PF07687">
    <property type="entry name" value="M20_dimer"/>
    <property type="match status" value="1"/>
</dbReference>
<dbReference type="HOGENOM" id="CLU_029469_2_1_10"/>
<evidence type="ECO:0000256" key="2">
    <source>
        <dbReference type="ARBA" id="ARBA00022723"/>
    </source>
</evidence>
<dbReference type="PANTHER" id="PTHR43270:SF12">
    <property type="entry name" value="SUCCINYL-DIAMINOPIMELATE DESUCCINYLASE"/>
    <property type="match status" value="1"/>
</dbReference>
<proteinExistence type="predicted"/>
<organism evidence="5 6">
    <name type="scientific">Paraprevotella xylaniphila YIT 11841</name>
    <dbReference type="NCBI Taxonomy" id="762982"/>
    <lineage>
        <taxon>Bacteria</taxon>
        <taxon>Pseudomonadati</taxon>
        <taxon>Bacteroidota</taxon>
        <taxon>Bacteroidia</taxon>
        <taxon>Bacteroidales</taxon>
        <taxon>Prevotellaceae</taxon>
        <taxon>Paraprevotella</taxon>
    </lineage>
</organism>
<dbReference type="InterPro" id="IPR051458">
    <property type="entry name" value="Cyt/Met_Dipeptidase"/>
</dbReference>
<evidence type="ECO:0000256" key="3">
    <source>
        <dbReference type="ARBA" id="ARBA00022801"/>
    </source>
</evidence>
<dbReference type="NCBIfam" id="NF005914">
    <property type="entry name" value="PRK07907.1"/>
    <property type="match status" value="1"/>
</dbReference>
<dbReference type="eggNOG" id="COG0624">
    <property type="taxonomic scope" value="Bacteria"/>
</dbReference>
<feature type="domain" description="Peptidase M20 dimerisation" evidence="4">
    <location>
        <begin position="241"/>
        <end position="401"/>
    </location>
</feature>
<keyword evidence="3" id="KW-0378">Hydrolase</keyword>
<evidence type="ECO:0000313" key="5">
    <source>
        <dbReference type="EMBL" id="EGG57534.1"/>
    </source>
</evidence>
<dbReference type="CDD" id="cd05680">
    <property type="entry name" value="M20_dipept_like"/>
    <property type="match status" value="1"/>
</dbReference>
<dbReference type="GO" id="GO:0046872">
    <property type="term" value="F:metal ion binding"/>
    <property type="evidence" value="ECO:0007669"/>
    <property type="project" value="UniProtKB-KW"/>
</dbReference>
<dbReference type="Gene3D" id="3.30.70.360">
    <property type="match status" value="1"/>
</dbReference>
<dbReference type="GO" id="GO:0008233">
    <property type="term" value="F:peptidase activity"/>
    <property type="evidence" value="ECO:0007669"/>
    <property type="project" value="UniProtKB-KW"/>
</dbReference>
<evidence type="ECO:0000256" key="1">
    <source>
        <dbReference type="ARBA" id="ARBA00022670"/>
    </source>
</evidence>
<evidence type="ECO:0000259" key="4">
    <source>
        <dbReference type="Pfam" id="PF07687"/>
    </source>
</evidence>
<protein>
    <submittedName>
        <fullName evidence="5">Peptidase dimerization domain protein</fullName>
    </submittedName>
</protein>
<sequence length="502" mass="56129">MAHWANMAFRSCLQGAEGFFMSKIAGQWNIFYIFGQRMQSVKFLNGKYMAKSVKEYIEENEARFLEEWFSLIRIPSVSADPAHKNDMVACAERWRDLLLEAGADEARLMPSSGNPLVYAEKRVGEDAPTVLVYGHYDVMPAEPLDLWKSDPFEPEVRDGHVFARGADDDKGQSMIQLKAFEYMVREGALCHNVKFILEGEEEIGSPSLNAFLQEYRELLACDVILVSDTSMLALDLPSLTTGLRGLAYWEIEVTGPNRDLHSGHFGGAVANPINVLCGLLARMTDEDGRITIPGFYDEVEELSEEERRMLSEIPFDEERYKQAIGVHALKGENGYSTIERNSCRPSFDVCGIWGGYTGEGSKTVLPSKAYAKVSCRLVPHQQHEKISRMFVDYIESIAPDYVQVKVTPMHGGEGYVCPITLPAYKAAEEGFTKAFGRKPLAVRRGGSIPIISDFEKILGTKTVLMGFGLESNAIHSPNENFPLDMFRKGIEAVVEFHESVTL</sequence>
<dbReference type="NCBIfam" id="NF006579">
    <property type="entry name" value="PRK09104.1"/>
    <property type="match status" value="1"/>
</dbReference>
<dbReference type="FunFam" id="3.30.70.360:FF:000016">
    <property type="entry name" value="Peptidase family M20/M25/M40"/>
    <property type="match status" value="1"/>
</dbReference>
<keyword evidence="2" id="KW-0479">Metal-binding</keyword>
<keyword evidence="1" id="KW-0645">Protease</keyword>
<dbReference type="NCBIfam" id="NF006053">
    <property type="entry name" value="PRK08201.1"/>
    <property type="match status" value="1"/>
</dbReference>
<dbReference type="EMBL" id="AFBR01000007">
    <property type="protein sequence ID" value="EGG57534.1"/>
    <property type="molecule type" value="Genomic_DNA"/>
</dbReference>
<dbReference type="SUPFAM" id="SSF53187">
    <property type="entry name" value="Zn-dependent exopeptidases"/>
    <property type="match status" value="1"/>
</dbReference>
<dbReference type="STRING" id="762982.HMPREF9442_00263"/>
<reference evidence="5 6" key="1">
    <citation type="submission" date="2011-02" db="EMBL/GenBank/DDBJ databases">
        <authorList>
            <person name="Weinstock G."/>
            <person name="Sodergren E."/>
            <person name="Clifton S."/>
            <person name="Fulton L."/>
            <person name="Fulton B."/>
            <person name="Courtney L."/>
            <person name="Fronick C."/>
            <person name="Harrison M."/>
            <person name="Strong C."/>
            <person name="Farmer C."/>
            <person name="Delahaunty K."/>
            <person name="Markovic C."/>
            <person name="Hall O."/>
            <person name="Minx P."/>
            <person name="Tomlinson C."/>
            <person name="Mitreva M."/>
            <person name="Hou S."/>
            <person name="Chen J."/>
            <person name="Wollam A."/>
            <person name="Pepin K.H."/>
            <person name="Johnson M."/>
            <person name="Bhonagiri V."/>
            <person name="Zhang X."/>
            <person name="Suruliraj S."/>
            <person name="Warren W."/>
            <person name="Chinwalla A."/>
            <person name="Mardis E.R."/>
            <person name="Wilson R.K."/>
        </authorList>
    </citation>
    <scope>NUCLEOTIDE SEQUENCE [LARGE SCALE GENOMIC DNA]</scope>
    <source>
        <strain evidence="5 6">YIT 11841</strain>
    </source>
</reference>
<gene>
    <name evidence="5" type="ORF">HMPREF9442_00263</name>
</gene>
<dbReference type="Gene3D" id="3.40.630.10">
    <property type="entry name" value="Zn peptidases"/>
    <property type="match status" value="1"/>
</dbReference>
<keyword evidence="6" id="KW-1185">Reference proteome</keyword>